<feature type="non-terminal residue" evidence="3">
    <location>
        <position position="311"/>
    </location>
</feature>
<dbReference type="InterPro" id="IPR015914">
    <property type="entry name" value="PAPs_N"/>
</dbReference>
<dbReference type="Gene3D" id="2.60.40.380">
    <property type="entry name" value="Purple acid phosphatase-like, N-terminal"/>
    <property type="match status" value="1"/>
</dbReference>
<dbReference type="InterPro" id="IPR029052">
    <property type="entry name" value="Metallo-depent_PP-like"/>
</dbReference>
<protein>
    <recommendedName>
        <fullName evidence="2">Fibronectin type-III domain-containing protein</fullName>
    </recommendedName>
</protein>
<dbReference type="Pfam" id="PF16656">
    <property type="entry name" value="Pur_ac_phosph_N"/>
    <property type="match status" value="1"/>
</dbReference>
<keyword evidence="1" id="KW-0732">Signal</keyword>
<proteinExistence type="predicted"/>
<dbReference type="AlphaFoldDB" id="A0A382RCE1"/>
<dbReference type="Gene3D" id="3.60.21.10">
    <property type="match status" value="1"/>
</dbReference>
<evidence type="ECO:0000259" key="2">
    <source>
        <dbReference type="PROSITE" id="PS50853"/>
    </source>
</evidence>
<dbReference type="SUPFAM" id="SSF56300">
    <property type="entry name" value="Metallo-dependent phosphatases"/>
    <property type="match status" value="1"/>
</dbReference>
<dbReference type="Pfam" id="PF00149">
    <property type="entry name" value="Metallophos"/>
    <property type="match status" value="1"/>
</dbReference>
<dbReference type="InterPro" id="IPR003961">
    <property type="entry name" value="FN3_dom"/>
</dbReference>
<dbReference type="EMBL" id="UINC01120503">
    <property type="protein sequence ID" value="SVC95030.1"/>
    <property type="molecule type" value="Genomic_DNA"/>
</dbReference>
<dbReference type="GO" id="GO:0046872">
    <property type="term" value="F:metal ion binding"/>
    <property type="evidence" value="ECO:0007669"/>
    <property type="project" value="InterPro"/>
</dbReference>
<name>A0A382RCE1_9ZZZZ</name>
<evidence type="ECO:0000313" key="3">
    <source>
        <dbReference type="EMBL" id="SVC95030.1"/>
    </source>
</evidence>
<gene>
    <name evidence="3" type="ORF">METZ01_LOCUS347884</name>
</gene>
<dbReference type="SUPFAM" id="SSF49363">
    <property type="entry name" value="Purple acid phosphatase, N-terminal domain"/>
    <property type="match status" value="1"/>
</dbReference>
<dbReference type="CDD" id="cd00063">
    <property type="entry name" value="FN3"/>
    <property type="match status" value="1"/>
</dbReference>
<dbReference type="PANTHER" id="PTHR45867:SF3">
    <property type="entry name" value="ACID PHOSPHATASE TYPE 7"/>
    <property type="match status" value="1"/>
</dbReference>
<sequence>MHHILMALILFSYIPSQEKYTMISLPETQEYFGNVEGSILSCIRGPYLQIGNPHSIIIRWRTDIDTNSRVRYGIDSTSLDQRVDSLSITTEHEVTLTGLLPNTKYYYSVETMNEILSTGYNNYFITAPLTGTKKKTRIWILGDSGTANDNAASVRDAYYNLSEDIHTDLWVMLGDNAYSNGTDAEYQSAVFNMYPNMLKKSVLWPAFGNHDGYSANSDNQTGIFYDIFTLPTNAEAGGIASGTEAYYSFDYANIHFICLNSHDIDRSVKGKMCSWLQDDLYDTNQEWVIAYWHHPAYTKGSHDSDTESQLI</sequence>
<dbReference type="PANTHER" id="PTHR45867">
    <property type="entry name" value="PURPLE ACID PHOSPHATASE"/>
    <property type="match status" value="1"/>
</dbReference>
<dbReference type="GO" id="GO:0003993">
    <property type="term" value="F:acid phosphatase activity"/>
    <property type="evidence" value="ECO:0007669"/>
    <property type="project" value="InterPro"/>
</dbReference>
<reference evidence="3" key="1">
    <citation type="submission" date="2018-05" db="EMBL/GenBank/DDBJ databases">
        <authorList>
            <person name="Lanie J.A."/>
            <person name="Ng W.-L."/>
            <person name="Kazmierczak K.M."/>
            <person name="Andrzejewski T.M."/>
            <person name="Davidsen T.M."/>
            <person name="Wayne K.J."/>
            <person name="Tettelin H."/>
            <person name="Glass J.I."/>
            <person name="Rusch D."/>
            <person name="Podicherti R."/>
            <person name="Tsui H.-C.T."/>
            <person name="Winkler M.E."/>
        </authorList>
    </citation>
    <scope>NUCLEOTIDE SEQUENCE</scope>
</reference>
<feature type="domain" description="Fibronectin type-III" evidence="2">
    <location>
        <begin position="42"/>
        <end position="135"/>
    </location>
</feature>
<organism evidence="3">
    <name type="scientific">marine metagenome</name>
    <dbReference type="NCBI Taxonomy" id="408172"/>
    <lineage>
        <taxon>unclassified sequences</taxon>
        <taxon>metagenomes</taxon>
        <taxon>ecological metagenomes</taxon>
    </lineage>
</organism>
<dbReference type="PROSITE" id="PS50853">
    <property type="entry name" value="FN3"/>
    <property type="match status" value="1"/>
</dbReference>
<evidence type="ECO:0000256" key="1">
    <source>
        <dbReference type="ARBA" id="ARBA00022729"/>
    </source>
</evidence>
<feature type="non-terminal residue" evidence="3">
    <location>
        <position position="1"/>
    </location>
</feature>
<dbReference type="InterPro" id="IPR008963">
    <property type="entry name" value="Purple_acid_Pase-like_N"/>
</dbReference>
<dbReference type="InterPro" id="IPR004843">
    <property type="entry name" value="Calcineurin-like_PHP"/>
</dbReference>
<accession>A0A382RCE1</accession>